<organism evidence="2 3">
    <name type="scientific">Solanum commersonii</name>
    <name type="common">Commerson's wild potato</name>
    <name type="synonym">Commerson's nightshade</name>
    <dbReference type="NCBI Taxonomy" id="4109"/>
    <lineage>
        <taxon>Eukaryota</taxon>
        <taxon>Viridiplantae</taxon>
        <taxon>Streptophyta</taxon>
        <taxon>Embryophyta</taxon>
        <taxon>Tracheophyta</taxon>
        <taxon>Spermatophyta</taxon>
        <taxon>Magnoliopsida</taxon>
        <taxon>eudicotyledons</taxon>
        <taxon>Gunneridae</taxon>
        <taxon>Pentapetalae</taxon>
        <taxon>asterids</taxon>
        <taxon>lamiids</taxon>
        <taxon>Solanales</taxon>
        <taxon>Solanaceae</taxon>
        <taxon>Solanoideae</taxon>
        <taxon>Solaneae</taxon>
        <taxon>Solanum</taxon>
    </lineage>
</organism>
<gene>
    <name evidence="2" type="ORF">H5410_062619</name>
</gene>
<name>A0A9J5WBE0_SOLCO</name>
<feature type="chain" id="PRO_5039922479" evidence="1">
    <location>
        <begin position="26"/>
        <end position="377"/>
    </location>
</feature>
<proteinExistence type="predicted"/>
<evidence type="ECO:0000256" key="1">
    <source>
        <dbReference type="SAM" id="SignalP"/>
    </source>
</evidence>
<accession>A0A9J5WBE0</accession>
<feature type="signal peptide" evidence="1">
    <location>
        <begin position="1"/>
        <end position="25"/>
    </location>
</feature>
<comment type="caution">
    <text evidence="2">The sequence shown here is derived from an EMBL/GenBank/DDBJ whole genome shotgun (WGS) entry which is preliminary data.</text>
</comment>
<reference evidence="2 3" key="1">
    <citation type="submission" date="2020-09" db="EMBL/GenBank/DDBJ databases">
        <title>De no assembly of potato wild relative species, Solanum commersonii.</title>
        <authorList>
            <person name="Cho K."/>
        </authorList>
    </citation>
    <scope>NUCLEOTIDE SEQUENCE [LARGE SCALE GENOMIC DNA]</scope>
    <source>
        <strain evidence="2">LZ3.2</strain>
        <tissue evidence="2">Leaf</tissue>
    </source>
</reference>
<dbReference type="Proteomes" id="UP000824120">
    <property type="component" value="Chromosome 12"/>
</dbReference>
<dbReference type="OrthoDB" id="1270753at2759"/>
<evidence type="ECO:0000313" key="3">
    <source>
        <dbReference type="Proteomes" id="UP000824120"/>
    </source>
</evidence>
<dbReference type="AlphaFoldDB" id="A0A9J5WBE0"/>
<evidence type="ECO:0000313" key="2">
    <source>
        <dbReference type="EMBL" id="KAG5572853.1"/>
    </source>
</evidence>
<dbReference type="EMBL" id="JACXVP010000012">
    <property type="protein sequence ID" value="KAG5572853.1"/>
    <property type="molecule type" value="Genomic_DNA"/>
</dbReference>
<keyword evidence="1" id="KW-0732">Signal</keyword>
<keyword evidence="3" id="KW-1185">Reference proteome</keyword>
<protein>
    <submittedName>
        <fullName evidence="2">Uncharacterized protein</fullName>
    </submittedName>
</protein>
<sequence length="377" mass="41979">MISKANHLLLIEMHYITVVVLPGKAQEYTPRPKKFVPPGTICGHCGFKGHYKINCYRLVGYPPGFQSKRKGTDGYKSDYKAAEGFRPDFKPNAHFTRNADDFNDRGRQDEGAYFARNADDFYDREKQVERHMTPPQYQDLVNRMDRARTSDCVANVSGMASLNSKPGRVYEWIIYSGATHHITPNEELLTAIRRIQENNSDGVQFPTGSRCDIKGIVDNVFFVSRDVTFRESTFPYQVEPAEPSSTNLDIPPSIPEDIPTTAALPSLQPTEEFLPIPDQSKSRPSRTIKPLGWLNDFITTSKAKPSSASCSYPMSDSLQYSHLSPPYQAYLGSFSPQALDSACESAQTIIGCGTHFSSKQSPNGNFAFTASSNIASN</sequence>